<feature type="domain" description="4Fe-4S ferredoxin-type" evidence="5">
    <location>
        <begin position="194"/>
        <end position="222"/>
    </location>
</feature>
<gene>
    <name evidence="6" type="ORF">DKB62_09180</name>
</gene>
<dbReference type="PROSITE" id="PS50902">
    <property type="entry name" value="FLAVODOXIN_LIKE"/>
    <property type="match status" value="1"/>
</dbReference>
<dbReference type="GO" id="GO:0046872">
    <property type="term" value="F:metal ion binding"/>
    <property type="evidence" value="ECO:0007669"/>
    <property type="project" value="UniProtKB-KW"/>
</dbReference>
<dbReference type="InterPro" id="IPR017896">
    <property type="entry name" value="4Fe4S_Fe-S-bd"/>
</dbReference>
<dbReference type="InterPro" id="IPR047964">
    <property type="entry name" value="EFR1-like"/>
</dbReference>
<organism evidence="6 7">
    <name type="scientific">Megasphaera stantonii</name>
    <dbReference type="NCBI Taxonomy" id="2144175"/>
    <lineage>
        <taxon>Bacteria</taxon>
        <taxon>Bacillati</taxon>
        <taxon>Bacillota</taxon>
        <taxon>Negativicutes</taxon>
        <taxon>Veillonellales</taxon>
        <taxon>Veillonellaceae</taxon>
        <taxon>Megasphaera</taxon>
    </lineage>
</organism>
<sequence>MTTCARIITAYFSPTNTTKTVCETIAQELSRTLGIPHESRSFTLPGERTEPLVFPEGSLVILGMPVYAGRVPNFMLKYLAQTEGNGSMGLPIVVYGNRNYDDALIELRDIMEKAHIHTVAGGAFIGEHSFSRTLGQGRPDSQDLNKARSFAQVVASTISNDRYRTPVPVKGNVPYRPYMVPQKADGSHKTITKVFPKVSDACTNCGVCVSVCPLGSIAPDCHTYTTFCVKCCACVKACPVGARYYDDETYLFHKKDLEETYARRAEPETFI</sequence>
<name>A0A346B0S8_9FIRM</name>
<feature type="domain" description="4Fe-4S ferredoxin-type" evidence="5">
    <location>
        <begin position="228"/>
        <end position="248"/>
    </location>
</feature>
<evidence type="ECO:0000256" key="3">
    <source>
        <dbReference type="ARBA" id="ARBA00023014"/>
    </source>
</evidence>
<evidence type="ECO:0000259" key="4">
    <source>
        <dbReference type="PROSITE" id="PS50902"/>
    </source>
</evidence>
<evidence type="ECO:0000256" key="1">
    <source>
        <dbReference type="ARBA" id="ARBA00022723"/>
    </source>
</evidence>
<evidence type="ECO:0000313" key="7">
    <source>
        <dbReference type="Proteomes" id="UP000254337"/>
    </source>
</evidence>
<dbReference type="InterPro" id="IPR008254">
    <property type="entry name" value="Flavodoxin/NO_synth"/>
</dbReference>
<keyword evidence="2" id="KW-0408">Iron</keyword>
<dbReference type="AlphaFoldDB" id="A0A346B0S8"/>
<dbReference type="Pfam" id="PF00037">
    <property type="entry name" value="Fer4"/>
    <property type="match status" value="1"/>
</dbReference>
<dbReference type="PANTHER" id="PTHR43122:SF1">
    <property type="entry name" value="IRON-SULFUR-BINDING PROTEIN"/>
    <property type="match status" value="1"/>
</dbReference>
<keyword evidence="1" id="KW-0479">Metal-binding</keyword>
<dbReference type="GO" id="GO:0010181">
    <property type="term" value="F:FMN binding"/>
    <property type="evidence" value="ECO:0007669"/>
    <property type="project" value="InterPro"/>
</dbReference>
<keyword evidence="3" id="KW-0411">Iron-sulfur</keyword>
<reference evidence="6 7" key="1">
    <citation type="submission" date="2018-05" db="EMBL/GenBank/DDBJ databases">
        <title>Complete genome sequence of Megasphaera sp. AJH120T, isolated from the ceca of a chicken.</title>
        <authorList>
            <person name="Maki J."/>
            <person name="Looft T."/>
        </authorList>
    </citation>
    <scope>NUCLEOTIDE SEQUENCE [LARGE SCALE GENOMIC DNA]</scope>
    <source>
        <strain evidence="6 7">AJH120</strain>
    </source>
</reference>
<dbReference type="InterPro" id="IPR017900">
    <property type="entry name" value="4Fe4S_Fe_S_CS"/>
</dbReference>
<dbReference type="EMBL" id="CP029462">
    <property type="protein sequence ID" value="AXL21721.1"/>
    <property type="molecule type" value="Genomic_DNA"/>
</dbReference>
<dbReference type="InterPro" id="IPR029039">
    <property type="entry name" value="Flavoprotein-like_sf"/>
</dbReference>
<dbReference type="SUPFAM" id="SSF52218">
    <property type="entry name" value="Flavoproteins"/>
    <property type="match status" value="1"/>
</dbReference>
<dbReference type="Gene3D" id="3.40.50.360">
    <property type="match status" value="1"/>
</dbReference>
<dbReference type="PROSITE" id="PS00198">
    <property type="entry name" value="4FE4S_FER_1"/>
    <property type="match status" value="1"/>
</dbReference>
<dbReference type="OrthoDB" id="9761899at2"/>
<protein>
    <submittedName>
        <fullName evidence="6">Ferredoxin</fullName>
    </submittedName>
</protein>
<evidence type="ECO:0000313" key="6">
    <source>
        <dbReference type="EMBL" id="AXL21721.1"/>
    </source>
</evidence>
<dbReference type="GO" id="GO:0016651">
    <property type="term" value="F:oxidoreductase activity, acting on NAD(P)H"/>
    <property type="evidence" value="ECO:0007669"/>
    <property type="project" value="UniProtKB-ARBA"/>
</dbReference>
<accession>A0A346B0S8</accession>
<dbReference type="KEGG" id="meg:DKB62_09180"/>
<dbReference type="GO" id="GO:0051536">
    <property type="term" value="F:iron-sulfur cluster binding"/>
    <property type="evidence" value="ECO:0007669"/>
    <property type="project" value="UniProtKB-KW"/>
</dbReference>
<feature type="domain" description="Flavodoxin-like" evidence="4">
    <location>
        <begin position="7"/>
        <end position="155"/>
    </location>
</feature>
<dbReference type="NCBIfam" id="NF038196">
    <property type="entry name" value="ferrodoxin_EFR1"/>
    <property type="match status" value="1"/>
</dbReference>
<dbReference type="PROSITE" id="PS51379">
    <property type="entry name" value="4FE4S_FER_2"/>
    <property type="match status" value="2"/>
</dbReference>
<dbReference type="RefSeq" id="WP_107195660.1">
    <property type="nucleotide sequence ID" value="NZ_CP029462.1"/>
</dbReference>
<dbReference type="Proteomes" id="UP000254337">
    <property type="component" value="Chromosome"/>
</dbReference>
<dbReference type="PANTHER" id="PTHR43122">
    <property type="entry name" value="FERREDOXIN SUBUNIT OF PYRUVATE:FLAVODOXIN OXIDOREDUCTASE-RELATED"/>
    <property type="match status" value="1"/>
</dbReference>
<dbReference type="SUPFAM" id="SSF54862">
    <property type="entry name" value="4Fe-4S ferredoxins"/>
    <property type="match status" value="1"/>
</dbReference>
<dbReference type="Gene3D" id="3.30.70.20">
    <property type="match status" value="1"/>
</dbReference>
<evidence type="ECO:0000259" key="5">
    <source>
        <dbReference type="PROSITE" id="PS51379"/>
    </source>
</evidence>
<keyword evidence="7" id="KW-1185">Reference proteome</keyword>
<proteinExistence type="predicted"/>
<evidence type="ECO:0000256" key="2">
    <source>
        <dbReference type="ARBA" id="ARBA00023004"/>
    </source>
</evidence>